<reference evidence="2" key="1">
    <citation type="submission" date="2014-03" db="EMBL/GenBank/DDBJ databases">
        <authorList>
            <person name="Aksoy S."/>
            <person name="Warren W."/>
            <person name="Wilson R.K."/>
        </authorList>
    </citation>
    <scope>NUCLEOTIDE SEQUENCE [LARGE SCALE GENOMIC DNA]</scope>
    <source>
        <strain evidence="2">IAEA</strain>
    </source>
</reference>
<evidence type="ECO:0000313" key="2">
    <source>
        <dbReference type="Proteomes" id="UP000092445"/>
    </source>
</evidence>
<proteinExistence type="predicted"/>
<keyword evidence="2" id="KW-1185">Reference proteome</keyword>
<organism evidence="1 2">
    <name type="scientific">Glossina pallidipes</name>
    <name type="common">Tsetse fly</name>
    <dbReference type="NCBI Taxonomy" id="7398"/>
    <lineage>
        <taxon>Eukaryota</taxon>
        <taxon>Metazoa</taxon>
        <taxon>Ecdysozoa</taxon>
        <taxon>Arthropoda</taxon>
        <taxon>Hexapoda</taxon>
        <taxon>Insecta</taxon>
        <taxon>Pterygota</taxon>
        <taxon>Neoptera</taxon>
        <taxon>Endopterygota</taxon>
        <taxon>Diptera</taxon>
        <taxon>Brachycera</taxon>
        <taxon>Muscomorpha</taxon>
        <taxon>Hippoboscoidea</taxon>
        <taxon>Glossinidae</taxon>
        <taxon>Glossina</taxon>
    </lineage>
</organism>
<reference evidence="1" key="2">
    <citation type="submission" date="2020-05" db="UniProtKB">
        <authorList>
            <consortium name="EnsemblMetazoa"/>
        </authorList>
    </citation>
    <scope>IDENTIFICATION</scope>
    <source>
        <strain evidence="1">IAEA</strain>
    </source>
</reference>
<accession>A0A1B0AD10</accession>
<evidence type="ECO:0000313" key="1">
    <source>
        <dbReference type="EnsemblMetazoa" id="GPAI041674-PA"/>
    </source>
</evidence>
<name>A0A1B0AD10_GLOPL</name>
<dbReference type="AlphaFoldDB" id="A0A1B0AD10"/>
<dbReference type="EnsemblMetazoa" id="GPAI041674-RA">
    <property type="protein sequence ID" value="GPAI041674-PA"/>
    <property type="gene ID" value="GPAI041674"/>
</dbReference>
<sequence>MIFFAYCDFFLDYVENESLKKINYCLVGLLLLRFLHSLIYGPYLLPVGHTRKLLKKKTTLCGLNLAHKVNVLNNYSAAHRISELKRFLYFRISGVSLEASCDVGVTLTLTCDSRRDGPEPPAPKPNVKKLHEEFVNDIVDCGELLDPPLPLPPLISSFDGVEFTDELMAA</sequence>
<dbReference type="Proteomes" id="UP000092445">
    <property type="component" value="Unassembled WGS sequence"/>
</dbReference>
<dbReference type="VEuPathDB" id="VectorBase:GPAI041674"/>
<protein>
    <submittedName>
        <fullName evidence="1">Uncharacterized protein</fullName>
    </submittedName>
</protein>